<comment type="caution">
    <text evidence="1">The sequence shown here is derived from an EMBL/GenBank/DDBJ whole genome shotgun (WGS) entry which is preliminary data.</text>
</comment>
<dbReference type="AlphaFoldDB" id="A0A8K0T3T8"/>
<sequence>MGRVPAGGLSRRSCCQKKSFVNQCQGPIVSEGKASPRVKADAISRRQVPSARVETSASMHLRQRETFRDISSSLSAIPNCGLMSETRTISKPAFLLCPCHTSPHRGSAHFRPAGLSRSQGRGLPNYANQPQRIRAAFHQSFHPPFHAPCAPGNGNQRLTLRTGSLWFNCISTARCQSIHRPLTVCGSRLTIHDPSSGIALVSWACR</sequence>
<evidence type="ECO:0000313" key="1">
    <source>
        <dbReference type="EMBL" id="KAH7329358.1"/>
    </source>
</evidence>
<organism evidence="1 2">
    <name type="scientific">Stachybotrys elegans</name>
    <dbReference type="NCBI Taxonomy" id="80388"/>
    <lineage>
        <taxon>Eukaryota</taxon>
        <taxon>Fungi</taxon>
        <taxon>Dikarya</taxon>
        <taxon>Ascomycota</taxon>
        <taxon>Pezizomycotina</taxon>
        <taxon>Sordariomycetes</taxon>
        <taxon>Hypocreomycetidae</taxon>
        <taxon>Hypocreales</taxon>
        <taxon>Stachybotryaceae</taxon>
        <taxon>Stachybotrys</taxon>
    </lineage>
</organism>
<dbReference type="EMBL" id="JAGPNK010000001">
    <property type="protein sequence ID" value="KAH7329358.1"/>
    <property type="molecule type" value="Genomic_DNA"/>
</dbReference>
<protein>
    <submittedName>
        <fullName evidence="1">Uncharacterized protein</fullName>
    </submittedName>
</protein>
<name>A0A8K0T3T8_9HYPO</name>
<gene>
    <name evidence="1" type="ORF">B0I35DRAFT_43073</name>
</gene>
<reference evidence="1" key="1">
    <citation type="journal article" date="2021" name="Nat. Commun.">
        <title>Genetic determinants of endophytism in the Arabidopsis root mycobiome.</title>
        <authorList>
            <person name="Mesny F."/>
            <person name="Miyauchi S."/>
            <person name="Thiergart T."/>
            <person name="Pickel B."/>
            <person name="Atanasova L."/>
            <person name="Karlsson M."/>
            <person name="Huettel B."/>
            <person name="Barry K.W."/>
            <person name="Haridas S."/>
            <person name="Chen C."/>
            <person name="Bauer D."/>
            <person name="Andreopoulos W."/>
            <person name="Pangilinan J."/>
            <person name="LaButti K."/>
            <person name="Riley R."/>
            <person name="Lipzen A."/>
            <person name="Clum A."/>
            <person name="Drula E."/>
            <person name="Henrissat B."/>
            <person name="Kohler A."/>
            <person name="Grigoriev I.V."/>
            <person name="Martin F.M."/>
            <person name="Hacquard S."/>
        </authorList>
    </citation>
    <scope>NUCLEOTIDE SEQUENCE</scope>
    <source>
        <strain evidence="1">MPI-CAGE-CH-0235</strain>
    </source>
</reference>
<accession>A0A8K0T3T8</accession>
<dbReference type="Proteomes" id="UP000813444">
    <property type="component" value="Unassembled WGS sequence"/>
</dbReference>
<proteinExistence type="predicted"/>
<evidence type="ECO:0000313" key="2">
    <source>
        <dbReference type="Proteomes" id="UP000813444"/>
    </source>
</evidence>
<keyword evidence="2" id="KW-1185">Reference proteome</keyword>